<feature type="region of interest" description="Disordered" evidence="1">
    <location>
        <begin position="221"/>
        <end position="285"/>
    </location>
</feature>
<dbReference type="EMBL" id="CAJPIZ010001293">
    <property type="protein sequence ID" value="CAG2103234.1"/>
    <property type="molecule type" value="Genomic_DNA"/>
</dbReference>
<protein>
    <recommendedName>
        <fullName evidence="4">UBA domain-containing protein</fullName>
    </recommendedName>
</protein>
<evidence type="ECO:0000313" key="2">
    <source>
        <dbReference type="EMBL" id="CAD7622804.1"/>
    </source>
</evidence>
<accession>A0A7R9KGZ9</accession>
<organism evidence="2">
    <name type="scientific">Medioppia subpectinata</name>
    <dbReference type="NCBI Taxonomy" id="1979941"/>
    <lineage>
        <taxon>Eukaryota</taxon>
        <taxon>Metazoa</taxon>
        <taxon>Ecdysozoa</taxon>
        <taxon>Arthropoda</taxon>
        <taxon>Chelicerata</taxon>
        <taxon>Arachnida</taxon>
        <taxon>Acari</taxon>
        <taxon>Acariformes</taxon>
        <taxon>Sarcoptiformes</taxon>
        <taxon>Oribatida</taxon>
        <taxon>Brachypylina</taxon>
        <taxon>Oppioidea</taxon>
        <taxon>Oppiidae</taxon>
        <taxon>Medioppia</taxon>
    </lineage>
</organism>
<feature type="non-terminal residue" evidence="2">
    <location>
        <position position="1"/>
    </location>
</feature>
<dbReference type="OrthoDB" id="7237699at2759"/>
<dbReference type="CDD" id="cd14318">
    <property type="entry name" value="UBA_Cbl_like"/>
    <property type="match status" value="1"/>
</dbReference>
<name>A0A7R9KGZ9_9ACAR</name>
<keyword evidence="3" id="KW-1185">Reference proteome</keyword>
<evidence type="ECO:0008006" key="4">
    <source>
        <dbReference type="Google" id="ProtNLM"/>
    </source>
</evidence>
<feature type="compositionally biased region" description="Low complexity" evidence="1">
    <location>
        <begin position="324"/>
        <end position="343"/>
    </location>
</feature>
<evidence type="ECO:0000256" key="1">
    <source>
        <dbReference type="SAM" id="MobiDB-lite"/>
    </source>
</evidence>
<evidence type="ECO:0000313" key="3">
    <source>
        <dbReference type="Proteomes" id="UP000759131"/>
    </source>
</evidence>
<dbReference type="EMBL" id="OC855868">
    <property type="protein sequence ID" value="CAD7622804.1"/>
    <property type="molecule type" value="Genomic_DNA"/>
</dbReference>
<feature type="region of interest" description="Disordered" evidence="1">
    <location>
        <begin position="77"/>
        <end position="102"/>
    </location>
</feature>
<gene>
    <name evidence="2" type="ORF">OSB1V03_LOCUS3267</name>
</gene>
<feature type="compositionally biased region" description="Polar residues" evidence="1">
    <location>
        <begin position="268"/>
        <end position="285"/>
    </location>
</feature>
<sequence length="425" mass="45594">QESVIRALGIAKNDLQMARDILHEFDPNTWTSSLQALALNPRISDHNRSVSPQCSPQTTRKQTILQKLMVCPTVPLIPAPPIPPRRQSPTTTPQQSPGVSPKHIHPLAAKLKAQSGPKTTLIPIKAMTAVTAGGDKCPDKCLDPIDLSLRPRIDHKSMVSSSTPPPIGSTPTITTTTVSHERSTKMCHLSAQTLAAPQFGTWPGAINTVVPLNQTTATGVGVTQSASTSPTNITISSPLIPRHPPPPQQPLAPKPAAAKCPVAPSPPTLTANERTNHNHLSTNNSDTTVVTFGSIELNEFIEEHSYANTDLNVSRRNELEPIQSSSLSTTSSSSSSPSSISSKSDQKIHSPILSLGTSLLENKENDSVNDSVSYVNLQMDYISQLISEGYCQESVIRALGIAKNDLQMARDILHEFVSKANLTTN</sequence>
<feature type="compositionally biased region" description="Pro residues" evidence="1">
    <location>
        <begin position="241"/>
        <end position="253"/>
    </location>
</feature>
<reference evidence="2" key="1">
    <citation type="submission" date="2020-11" db="EMBL/GenBank/DDBJ databases">
        <authorList>
            <person name="Tran Van P."/>
        </authorList>
    </citation>
    <scope>NUCLEOTIDE SEQUENCE</scope>
</reference>
<dbReference type="Proteomes" id="UP000759131">
    <property type="component" value="Unassembled WGS sequence"/>
</dbReference>
<dbReference type="AlphaFoldDB" id="A0A7R9KGZ9"/>
<feature type="compositionally biased region" description="Pro residues" evidence="1">
    <location>
        <begin position="77"/>
        <end position="86"/>
    </location>
</feature>
<proteinExistence type="predicted"/>
<dbReference type="Gene3D" id="1.10.8.10">
    <property type="entry name" value="DNA helicase RuvA subunit, C-terminal domain"/>
    <property type="match status" value="2"/>
</dbReference>
<feature type="compositionally biased region" description="Low complexity" evidence="1">
    <location>
        <begin position="87"/>
        <end position="101"/>
    </location>
</feature>
<feature type="compositionally biased region" description="Low complexity" evidence="1">
    <location>
        <begin position="225"/>
        <end position="240"/>
    </location>
</feature>
<feature type="region of interest" description="Disordered" evidence="1">
    <location>
        <begin position="319"/>
        <end position="347"/>
    </location>
</feature>